<sequence length="232" mass="26466">MGKEGKGLKRCSTSTDVEASDRKSRKPLEKAETELQNLETQVNPQKRKKKYEIKEMKKLRKSFQEMTETMKNLQEFFLGRADLPGITMKEEAPEEPKGEMEGSAEYECCFETEDSDANVDHAVLVVGIDTCLAREDIKSALRKHFESGGCQVSRIFVPIECQTGVPLGSAFILVDDKQKALRCRGAYMGKSVFLVLLAEDQEFSVTFPNFRGCPKCPLFRMKHRQRNWLARR</sequence>
<protein>
    <recommendedName>
        <fullName evidence="4">RRM domain-containing protein</fullName>
    </recommendedName>
</protein>
<dbReference type="OrthoDB" id="1046468at2759"/>
<evidence type="ECO:0000313" key="2">
    <source>
        <dbReference type="EMBL" id="CAA7046945.1"/>
    </source>
</evidence>
<feature type="compositionally biased region" description="Basic and acidic residues" evidence="1">
    <location>
        <begin position="19"/>
        <end position="33"/>
    </location>
</feature>
<comment type="caution">
    <text evidence="2">The sequence shown here is derived from an EMBL/GenBank/DDBJ whole genome shotgun (WGS) entry which is preliminary data.</text>
</comment>
<gene>
    <name evidence="2" type="ORF">MERR_LOCUS34180</name>
</gene>
<dbReference type="Proteomes" id="UP000467841">
    <property type="component" value="Unassembled WGS sequence"/>
</dbReference>
<feature type="compositionally biased region" description="Polar residues" evidence="1">
    <location>
        <begin position="34"/>
        <end position="44"/>
    </location>
</feature>
<evidence type="ECO:0008006" key="4">
    <source>
        <dbReference type="Google" id="ProtNLM"/>
    </source>
</evidence>
<dbReference type="EMBL" id="CACVBM020001362">
    <property type="protein sequence ID" value="CAA7046945.1"/>
    <property type="molecule type" value="Genomic_DNA"/>
</dbReference>
<evidence type="ECO:0000313" key="3">
    <source>
        <dbReference type="Proteomes" id="UP000467841"/>
    </source>
</evidence>
<name>A0A6D2KGU4_9BRAS</name>
<feature type="region of interest" description="Disordered" evidence="1">
    <location>
        <begin position="1"/>
        <end position="50"/>
    </location>
</feature>
<accession>A0A6D2KGU4</accession>
<organism evidence="2 3">
    <name type="scientific">Microthlaspi erraticum</name>
    <dbReference type="NCBI Taxonomy" id="1685480"/>
    <lineage>
        <taxon>Eukaryota</taxon>
        <taxon>Viridiplantae</taxon>
        <taxon>Streptophyta</taxon>
        <taxon>Embryophyta</taxon>
        <taxon>Tracheophyta</taxon>
        <taxon>Spermatophyta</taxon>
        <taxon>Magnoliopsida</taxon>
        <taxon>eudicotyledons</taxon>
        <taxon>Gunneridae</taxon>
        <taxon>Pentapetalae</taxon>
        <taxon>rosids</taxon>
        <taxon>malvids</taxon>
        <taxon>Brassicales</taxon>
        <taxon>Brassicaceae</taxon>
        <taxon>Coluteocarpeae</taxon>
        <taxon>Microthlaspi</taxon>
    </lineage>
</organism>
<proteinExistence type="predicted"/>
<keyword evidence="3" id="KW-1185">Reference proteome</keyword>
<reference evidence="2" key="1">
    <citation type="submission" date="2020-01" db="EMBL/GenBank/DDBJ databases">
        <authorList>
            <person name="Mishra B."/>
        </authorList>
    </citation>
    <scope>NUCLEOTIDE SEQUENCE [LARGE SCALE GENOMIC DNA]</scope>
</reference>
<dbReference type="AlphaFoldDB" id="A0A6D2KGU4"/>
<evidence type="ECO:0000256" key="1">
    <source>
        <dbReference type="SAM" id="MobiDB-lite"/>
    </source>
</evidence>